<dbReference type="PRINTS" id="PR00081">
    <property type="entry name" value="GDHRDH"/>
</dbReference>
<evidence type="ECO:0000259" key="3">
    <source>
        <dbReference type="SMART" id="SM00822"/>
    </source>
</evidence>
<dbReference type="GO" id="GO:0016491">
    <property type="term" value="F:oxidoreductase activity"/>
    <property type="evidence" value="ECO:0007669"/>
    <property type="project" value="UniProtKB-KW"/>
</dbReference>
<name>A0A4R4E8A1_9BACL</name>
<dbReference type="AlphaFoldDB" id="A0A4R4E8A1"/>
<dbReference type="OrthoDB" id="9806974at2"/>
<reference evidence="4 5" key="1">
    <citation type="submission" date="2019-03" db="EMBL/GenBank/DDBJ databases">
        <authorList>
            <person name="Kim M.K.M."/>
        </authorList>
    </citation>
    <scope>NUCLEOTIDE SEQUENCE [LARGE SCALE GENOMIC DNA]</scope>
    <source>
        <strain evidence="4 5">18JY21-1</strain>
    </source>
</reference>
<dbReference type="Pfam" id="PF13561">
    <property type="entry name" value="adh_short_C2"/>
    <property type="match status" value="1"/>
</dbReference>
<dbReference type="SMART" id="SM00822">
    <property type="entry name" value="PKS_KR"/>
    <property type="match status" value="1"/>
</dbReference>
<proteinExistence type="inferred from homology"/>
<dbReference type="PANTHER" id="PTHR43477:SF1">
    <property type="entry name" value="DIHYDROANTICAPSIN 7-DEHYDROGENASE"/>
    <property type="match status" value="1"/>
</dbReference>
<dbReference type="PANTHER" id="PTHR43477">
    <property type="entry name" value="DIHYDROANTICAPSIN 7-DEHYDROGENASE"/>
    <property type="match status" value="1"/>
</dbReference>
<evidence type="ECO:0000256" key="1">
    <source>
        <dbReference type="ARBA" id="ARBA00006484"/>
    </source>
</evidence>
<comment type="similarity">
    <text evidence="1">Belongs to the short-chain dehydrogenases/reductases (SDR) family.</text>
</comment>
<evidence type="ECO:0000313" key="4">
    <source>
        <dbReference type="EMBL" id="TCZ74008.1"/>
    </source>
</evidence>
<dbReference type="Gene3D" id="3.40.50.720">
    <property type="entry name" value="NAD(P)-binding Rossmann-like Domain"/>
    <property type="match status" value="1"/>
</dbReference>
<dbReference type="InterPro" id="IPR002347">
    <property type="entry name" value="SDR_fam"/>
</dbReference>
<dbReference type="CDD" id="cd05233">
    <property type="entry name" value="SDR_c"/>
    <property type="match status" value="1"/>
</dbReference>
<dbReference type="InterPro" id="IPR036291">
    <property type="entry name" value="NAD(P)-bd_dom_sf"/>
</dbReference>
<dbReference type="RefSeq" id="WP_132419887.1">
    <property type="nucleotide sequence ID" value="NZ_SKFG01000028.1"/>
</dbReference>
<dbReference type="InterPro" id="IPR057326">
    <property type="entry name" value="KR_dom"/>
</dbReference>
<gene>
    <name evidence="4" type="ORF">E0485_20235</name>
</gene>
<dbReference type="Proteomes" id="UP000295418">
    <property type="component" value="Unassembled WGS sequence"/>
</dbReference>
<keyword evidence="5" id="KW-1185">Reference proteome</keyword>
<organism evidence="4 5">
    <name type="scientific">Paenibacillus albiflavus</name>
    <dbReference type="NCBI Taxonomy" id="2545760"/>
    <lineage>
        <taxon>Bacteria</taxon>
        <taxon>Bacillati</taxon>
        <taxon>Bacillota</taxon>
        <taxon>Bacilli</taxon>
        <taxon>Bacillales</taxon>
        <taxon>Paenibacillaceae</taxon>
        <taxon>Paenibacillus</taxon>
    </lineage>
</organism>
<accession>A0A4R4E8A1</accession>
<dbReference type="InterPro" id="IPR051122">
    <property type="entry name" value="SDR_DHRS6-like"/>
</dbReference>
<protein>
    <submittedName>
        <fullName evidence="4">SDR family oxidoreductase</fullName>
    </submittedName>
</protein>
<evidence type="ECO:0000313" key="5">
    <source>
        <dbReference type="Proteomes" id="UP000295418"/>
    </source>
</evidence>
<feature type="domain" description="Ketoreductase" evidence="3">
    <location>
        <begin position="5"/>
        <end position="181"/>
    </location>
</feature>
<dbReference type="EMBL" id="SKFG01000028">
    <property type="protein sequence ID" value="TCZ74008.1"/>
    <property type="molecule type" value="Genomic_DNA"/>
</dbReference>
<comment type="caution">
    <text evidence="4">The sequence shown here is derived from an EMBL/GenBank/DDBJ whole genome shotgun (WGS) entry which is preliminary data.</text>
</comment>
<keyword evidence="2" id="KW-0560">Oxidoreductase</keyword>
<sequence>MLTGKVVVIIGGSSGIGLSTAKAVHDQGAHVVIAGRSQEKLNTAVKTIGIGVRSFEVEVADETSVRTMFDQLDRVDHVFVTASHVVLGAILDTDSADLKSTLDSRFWGSYFAAKHAVPKMNDGGSITFMSGTSTWKPSPGGAVAAASGAAVESLGRTLAVELSPIRVNTISAGAIDTPLLDTFFGEKRTAVIDHLTRTLPVKRMGEPQDIAEAALYLMNNKYSTGTVISVDGGILLT</sequence>
<evidence type="ECO:0000256" key="2">
    <source>
        <dbReference type="ARBA" id="ARBA00023002"/>
    </source>
</evidence>
<dbReference type="SUPFAM" id="SSF51735">
    <property type="entry name" value="NAD(P)-binding Rossmann-fold domains"/>
    <property type="match status" value="1"/>
</dbReference>